<protein>
    <submittedName>
        <fullName evidence="1">Uncharacterized protein</fullName>
    </submittedName>
</protein>
<sequence length="37" mass="4302">MATKNLKILIWVMPARLMQAKLDDEDQMLMQLGLLTK</sequence>
<reference evidence="1 2" key="1">
    <citation type="journal article" date="2021" name="Microbiol. Spectr.">
        <title>A Single Bacterium Capable of Oxidation and Reduction of Iron at Circumneutral pH.</title>
        <authorList>
            <person name="Kato S."/>
            <person name="Ohkuma M."/>
        </authorList>
    </citation>
    <scope>NUCLEOTIDE SEQUENCE [LARGE SCALE GENOMIC DNA]</scope>
    <source>
        <strain evidence="1 2">MIZ03</strain>
    </source>
</reference>
<evidence type="ECO:0000313" key="2">
    <source>
        <dbReference type="Proteomes" id="UP000824366"/>
    </source>
</evidence>
<dbReference type="Proteomes" id="UP000824366">
    <property type="component" value="Chromosome"/>
</dbReference>
<proteinExistence type="predicted"/>
<keyword evidence="2" id="KW-1185">Reference proteome</keyword>
<accession>A0ABM7MJ14</accession>
<gene>
    <name evidence="1" type="ORF">MIZ03_1129</name>
</gene>
<dbReference type="EMBL" id="AP024238">
    <property type="protein sequence ID" value="BCO26249.1"/>
    <property type="molecule type" value="Genomic_DNA"/>
</dbReference>
<evidence type="ECO:0000313" key="1">
    <source>
        <dbReference type="EMBL" id="BCO26249.1"/>
    </source>
</evidence>
<organism evidence="1 2">
    <name type="scientific">Rhodoferax lithotrophicus</name>
    <dbReference type="NCBI Taxonomy" id="2798804"/>
    <lineage>
        <taxon>Bacteria</taxon>
        <taxon>Pseudomonadati</taxon>
        <taxon>Pseudomonadota</taxon>
        <taxon>Betaproteobacteria</taxon>
        <taxon>Burkholderiales</taxon>
        <taxon>Comamonadaceae</taxon>
        <taxon>Rhodoferax</taxon>
    </lineage>
</organism>
<name>A0ABM7MJ14_9BURK</name>